<reference evidence="3" key="2">
    <citation type="submission" date="2025-08" db="UniProtKB">
        <authorList>
            <consortium name="RefSeq"/>
        </authorList>
    </citation>
    <scope>IDENTIFICATION</scope>
    <source>
        <tissue evidence="3">Leaf</tissue>
    </source>
</reference>
<dbReference type="InterPro" id="IPR054722">
    <property type="entry name" value="PolX-like_BBD"/>
</dbReference>
<dbReference type="Pfam" id="PF14223">
    <property type="entry name" value="Retrotran_gag_2"/>
    <property type="match status" value="1"/>
</dbReference>
<evidence type="ECO:0000313" key="3">
    <source>
        <dbReference type="RefSeq" id="XP_018467239.1"/>
    </source>
</evidence>
<dbReference type="PANTHER" id="PTHR35317">
    <property type="entry name" value="OS04G0629600 PROTEIN"/>
    <property type="match status" value="1"/>
</dbReference>
<protein>
    <submittedName>
        <fullName evidence="3">Uncharacterized protein LOC108838870</fullName>
    </submittedName>
</protein>
<accession>A0A6J0M564</accession>
<evidence type="ECO:0000259" key="1">
    <source>
        <dbReference type="Pfam" id="PF22936"/>
    </source>
</evidence>
<dbReference type="PANTHER" id="PTHR35317:SF35">
    <property type="entry name" value="DUF4219 DOMAIN-CONTAINING PROTEIN"/>
    <property type="match status" value="1"/>
</dbReference>
<organism evidence="2 3">
    <name type="scientific">Raphanus sativus</name>
    <name type="common">Radish</name>
    <name type="synonym">Raphanus raphanistrum var. sativus</name>
    <dbReference type="NCBI Taxonomy" id="3726"/>
    <lineage>
        <taxon>Eukaryota</taxon>
        <taxon>Viridiplantae</taxon>
        <taxon>Streptophyta</taxon>
        <taxon>Embryophyta</taxon>
        <taxon>Tracheophyta</taxon>
        <taxon>Spermatophyta</taxon>
        <taxon>Magnoliopsida</taxon>
        <taxon>eudicotyledons</taxon>
        <taxon>Gunneridae</taxon>
        <taxon>Pentapetalae</taxon>
        <taxon>rosids</taxon>
        <taxon>malvids</taxon>
        <taxon>Brassicales</taxon>
        <taxon>Brassicaceae</taxon>
        <taxon>Brassiceae</taxon>
        <taxon>Raphanus</taxon>
    </lineage>
</organism>
<dbReference type="Proteomes" id="UP000504610">
    <property type="component" value="Chromosome 5"/>
</dbReference>
<sequence length="403" mass="44991">MAAANKQIPVSDDLNYKQWAPNAKKKLVENGVWDVVANGVPFDPTKLPELAARISPKELAEWRDRAISDMKALKILQSSLPPSTYRNTFSVASAKDLWDLLKSGNEEPNRPKLAKEFEDLAMYDGESMDGYLERVLDIVERFRRYGNPKPDDEVITKLLTSLSWMYDDSIAMLEEIMSLPDMTLNDLVGILELFGDHPGEYMTQQLKKHHKSLAKAKSEQMWCDGLCKKYDHNQEDCYRSDTSGQCHVCGARRGGECARGCTAKNGKPEHLMLAVTTGDFTYGDDVWMVYSTASDHMSPYLKVFATLDRTYKARVGMADGKVVMAEGKGDVKITMKGVRKLIKNVLFVPGIDRNVLSISKLTSGGGSVVIGGGECTVRDENGKVFANTRLEERGIALRFKVIR</sequence>
<dbReference type="KEGG" id="rsz:108838870"/>
<gene>
    <name evidence="3" type="primary">LOC108838870</name>
</gene>
<dbReference type="AlphaFoldDB" id="A0A6J0M564"/>
<dbReference type="GeneID" id="108838870"/>
<dbReference type="OrthoDB" id="1072921at2759"/>
<keyword evidence="2" id="KW-1185">Reference proteome</keyword>
<reference evidence="2" key="1">
    <citation type="journal article" date="2019" name="Database">
        <title>The radish genome database (RadishGD): an integrated information resource for radish genomics.</title>
        <authorList>
            <person name="Yu H.J."/>
            <person name="Baek S."/>
            <person name="Lee Y.J."/>
            <person name="Cho A."/>
            <person name="Mun J.H."/>
        </authorList>
    </citation>
    <scope>NUCLEOTIDE SEQUENCE [LARGE SCALE GENOMIC DNA]</scope>
    <source>
        <strain evidence="2">cv. WK10039</strain>
    </source>
</reference>
<dbReference type="Pfam" id="PF22936">
    <property type="entry name" value="Pol_BBD"/>
    <property type="match status" value="1"/>
</dbReference>
<proteinExistence type="predicted"/>
<feature type="domain" description="Retrovirus-related Pol polyprotein from transposon TNT 1-94-like beta-barrel" evidence="1">
    <location>
        <begin position="287"/>
        <end position="365"/>
    </location>
</feature>
<evidence type="ECO:0000313" key="2">
    <source>
        <dbReference type="Proteomes" id="UP000504610"/>
    </source>
</evidence>
<name>A0A6J0M564_RAPSA</name>
<dbReference type="RefSeq" id="XP_018467239.1">
    <property type="nucleotide sequence ID" value="XM_018611737.2"/>
</dbReference>